<evidence type="ECO:0000256" key="1">
    <source>
        <dbReference type="SAM" id="MobiDB-lite"/>
    </source>
</evidence>
<dbReference type="EMBL" id="LR743504">
    <property type="protein sequence ID" value="CAA2106622.1"/>
    <property type="molecule type" value="Genomic_DNA"/>
</dbReference>
<protein>
    <submittedName>
        <fullName evidence="3">Uncharacterized protein</fullName>
    </submittedName>
</protein>
<feature type="chain" id="PRO_5025426413" evidence="2">
    <location>
        <begin position="25"/>
        <end position="224"/>
    </location>
</feature>
<proteinExistence type="predicted"/>
<feature type="region of interest" description="Disordered" evidence="1">
    <location>
        <begin position="37"/>
        <end position="111"/>
    </location>
</feature>
<evidence type="ECO:0000313" key="3">
    <source>
        <dbReference type="EMBL" id="CAA2106622.1"/>
    </source>
</evidence>
<feature type="compositionally biased region" description="Low complexity" evidence="1">
    <location>
        <begin position="76"/>
        <end position="85"/>
    </location>
</feature>
<organism evidence="3">
    <name type="scientific">Methylobacterium bullatum</name>
    <dbReference type="NCBI Taxonomy" id="570505"/>
    <lineage>
        <taxon>Bacteria</taxon>
        <taxon>Pseudomonadati</taxon>
        <taxon>Pseudomonadota</taxon>
        <taxon>Alphaproteobacteria</taxon>
        <taxon>Hyphomicrobiales</taxon>
        <taxon>Methylobacteriaceae</taxon>
        <taxon>Methylobacterium</taxon>
    </lineage>
</organism>
<keyword evidence="2" id="KW-0732">Signal</keyword>
<feature type="compositionally biased region" description="Basic and acidic residues" evidence="1">
    <location>
        <begin position="200"/>
        <end position="224"/>
    </location>
</feature>
<feature type="compositionally biased region" description="Low complexity" evidence="1">
    <location>
        <begin position="95"/>
        <end position="104"/>
    </location>
</feature>
<dbReference type="AlphaFoldDB" id="A0A679JA11"/>
<gene>
    <name evidence="3" type="ORF">MBUL_03764</name>
</gene>
<reference evidence="3" key="1">
    <citation type="submission" date="2019-12" db="EMBL/GenBank/DDBJ databases">
        <authorList>
            <person name="Cremers G."/>
        </authorList>
    </citation>
    <scope>NUCLEOTIDE SEQUENCE</scope>
    <source>
        <strain evidence="3">Mbul1</strain>
    </source>
</reference>
<sequence length="224" mass="24562">MPMPLHRFSTIVSALGLSALCAMPMIEAVSAQDAPVAKDATPAPAGRAWTDPPDRKAPPSPVAGREESKQQDVGKAGATARAGKAARNRRDAAARIRPAPASRHASTKAPGHRIARRLVPAGRETIRPVAVRATASRVARDGNWTVRAFQPNYEDTPGYRYGYLSEEGPAYRRRDDGDRDYQSARLREAREAGYLVVRTNDPRTMRGRPFETLREPQDRGDPED</sequence>
<feature type="region of interest" description="Disordered" evidence="1">
    <location>
        <begin position="198"/>
        <end position="224"/>
    </location>
</feature>
<feature type="signal peptide" evidence="2">
    <location>
        <begin position="1"/>
        <end position="24"/>
    </location>
</feature>
<name>A0A679JA11_9HYPH</name>
<evidence type="ECO:0000256" key="2">
    <source>
        <dbReference type="SAM" id="SignalP"/>
    </source>
</evidence>
<accession>A0A679JA11</accession>